<dbReference type="Proteomes" id="UP000001823">
    <property type="component" value="Chromosome"/>
</dbReference>
<evidence type="ECO:0000313" key="2">
    <source>
        <dbReference type="EMBL" id="ABG85012.1"/>
    </source>
</evidence>
<gene>
    <name evidence="2" type="ordered locus">CPF_1864</name>
</gene>
<keyword evidence="1" id="KW-0472">Membrane</keyword>
<reference evidence="2 3" key="1">
    <citation type="journal article" date="2006" name="Genome Res.">
        <title>Skewed genomic variability in strains of the toxigenic bacterial pathogen, Clostridium perfringens.</title>
        <authorList>
            <person name="Myers G.S."/>
            <person name="Rasko D.A."/>
            <person name="Cheung J.K."/>
            <person name="Ravel J."/>
            <person name="Seshadri R."/>
            <person name="Deboy R.T."/>
            <person name="Ren Q."/>
            <person name="Varga J."/>
            <person name="Awad M.M."/>
            <person name="Brinkac L.M."/>
            <person name="Daugherty S.C."/>
            <person name="Haft D.H."/>
            <person name="Dodson R.J."/>
            <person name="Madupu R."/>
            <person name="Nelson W.C."/>
            <person name="Rosovitz M.J."/>
            <person name="Sullivan S.A."/>
            <person name="Khouri H."/>
            <person name="Dimitrov G.I."/>
            <person name="Watkins K.L."/>
            <person name="Mulligan S."/>
            <person name="Benton J."/>
            <person name="Radune D."/>
            <person name="Fisher D.J."/>
            <person name="Atkins H.S."/>
            <person name="Hiscox T."/>
            <person name="Jost B.H."/>
            <person name="Billington S.J."/>
            <person name="Songer J.G."/>
            <person name="McClane B.A."/>
            <person name="Titball R.W."/>
            <person name="Rood J.I."/>
            <person name="Melville S.B."/>
            <person name="Paulsen I.T."/>
        </authorList>
    </citation>
    <scope>NUCLEOTIDE SEQUENCE [LARGE SCALE GENOMIC DNA]</scope>
    <source>
        <strain evidence="3">ATCC 13124 / DSM 756 / JCM 1290 / NCIMB 6125 / NCTC 8237 / S 107 / Type A</strain>
    </source>
</reference>
<organism evidence="2 3">
    <name type="scientific">Clostridium perfringens (strain ATCC 13124 / DSM 756 / JCM 1290 / NCIMB 6125 / NCTC 8237 / Type A)</name>
    <dbReference type="NCBI Taxonomy" id="195103"/>
    <lineage>
        <taxon>Bacteria</taxon>
        <taxon>Bacillati</taxon>
        <taxon>Bacillota</taxon>
        <taxon>Clostridia</taxon>
        <taxon>Eubacteriales</taxon>
        <taxon>Clostridiaceae</taxon>
        <taxon>Clostridium</taxon>
    </lineage>
</organism>
<dbReference type="KEGG" id="cpf:CPF_1864"/>
<protein>
    <submittedName>
        <fullName evidence="2">Uncharacterized protein</fullName>
    </submittedName>
</protein>
<dbReference type="STRING" id="195103.CPF_1864"/>
<accession>A0A0H2YV98</accession>
<dbReference type="GeneID" id="93001853"/>
<proteinExistence type="predicted"/>
<dbReference type="PaxDb" id="195103-CPF_1864"/>
<evidence type="ECO:0000313" key="3">
    <source>
        <dbReference type="Proteomes" id="UP000001823"/>
    </source>
</evidence>
<dbReference type="HOGENOM" id="CLU_2449417_0_0_9"/>
<keyword evidence="1" id="KW-1133">Transmembrane helix</keyword>
<sequence>MINRDFIISFIVVTCIIYLIYVCYGKYLEKKQIYLKTLTIFLIIEVLRRIFIYGKVNNRLISGLSFIQLIFLGISVAMYGLMYFKNNLS</sequence>
<keyword evidence="1" id="KW-0812">Transmembrane</keyword>
<name>A0A0H2YV98_CLOP1</name>
<feature type="transmembrane region" description="Helical" evidence="1">
    <location>
        <begin position="6"/>
        <end position="24"/>
    </location>
</feature>
<keyword evidence="3" id="KW-1185">Reference proteome</keyword>
<dbReference type="RefSeq" id="WP_003449716.1">
    <property type="nucleotide sequence ID" value="NC_008261.1"/>
</dbReference>
<dbReference type="EMBL" id="CP000246">
    <property type="protein sequence ID" value="ABG85012.1"/>
    <property type="molecule type" value="Genomic_DNA"/>
</dbReference>
<feature type="transmembrane region" description="Helical" evidence="1">
    <location>
        <begin position="60"/>
        <end position="84"/>
    </location>
</feature>
<evidence type="ECO:0000256" key="1">
    <source>
        <dbReference type="SAM" id="Phobius"/>
    </source>
</evidence>
<dbReference type="AlphaFoldDB" id="A0A0H2YV98"/>